<accession>A0A1L8WNT3</accession>
<protein>
    <recommendedName>
        <fullName evidence="2">Tyr recombinase domain-containing protein</fullName>
    </recommendedName>
</protein>
<dbReference type="InterPro" id="IPR013762">
    <property type="entry name" value="Integrase-like_cat_sf"/>
</dbReference>
<evidence type="ECO:0000313" key="3">
    <source>
        <dbReference type="EMBL" id="OJG82688.1"/>
    </source>
</evidence>
<dbReference type="EMBL" id="JXLB01000008">
    <property type="protein sequence ID" value="OJG82688.1"/>
    <property type="molecule type" value="Genomic_DNA"/>
</dbReference>
<dbReference type="Proteomes" id="UP000182152">
    <property type="component" value="Unassembled WGS sequence"/>
</dbReference>
<dbReference type="GO" id="GO:0015074">
    <property type="term" value="P:DNA integration"/>
    <property type="evidence" value="ECO:0007669"/>
    <property type="project" value="InterPro"/>
</dbReference>
<gene>
    <name evidence="3" type="ORF">RV14_GL002263</name>
</gene>
<dbReference type="InterPro" id="IPR011010">
    <property type="entry name" value="DNA_brk_join_enz"/>
</dbReference>
<dbReference type="STRING" id="150033.RV14_GL002263"/>
<comment type="caution">
    <text evidence="3">The sequence shown here is derived from an EMBL/GenBank/DDBJ whole genome shotgun (WGS) entry which is preliminary data.</text>
</comment>
<feature type="domain" description="Tyr recombinase" evidence="2">
    <location>
        <begin position="5"/>
        <end position="100"/>
    </location>
</feature>
<dbReference type="GO" id="GO:0006310">
    <property type="term" value="P:DNA recombination"/>
    <property type="evidence" value="ECO:0007669"/>
    <property type="project" value="UniProtKB-KW"/>
</dbReference>
<organism evidence="3 4">
    <name type="scientific">Enterococcus ratti</name>
    <dbReference type="NCBI Taxonomy" id="150033"/>
    <lineage>
        <taxon>Bacteria</taxon>
        <taxon>Bacillati</taxon>
        <taxon>Bacillota</taxon>
        <taxon>Bacilli</taxon>
        <taxon>Lactobacillales</taxon>
        <taxon>Enterococcaceae</taxon>
        <taxon>Enterococcus</taxon>
    </lineage>
</organism>
<keyword evidence="1" id="KW-0233">DNA recombination</keyword>
<dbReference type="PROSITE" id="PS51898">
    <property type="entry name" value="TYR_RECOMBINASE"/>
    <property type="match status" value="1"/>
</dbReference>
<evidence type="ECO:0000259" key="2">
    <source>
        <dbReference type="PROSITE" id="PS51898"/>
    </source>
</evidence>
<proteinExistence type="predicted"/>
<dbReference type="GO" id="GO:0003677">
    <property type="term" value="F:DNA binding"/>
    <property type="evidence" value="ECO:0007669"/>
    <property type="project" value="InterPro"/>
</dbReference>
<evidence type="ECO:0000313" key="4">
    <source>
        <dbReference type="Proteomes" id="UP000182152"/>
    </source>
</evidence>
<dbReference type="AlphaFoldDB" id="A0A1L8WNT3"/>
<dbReference type="Gene3D" id="1.10.443.10">
    <property type="entry name" value="Intergrase catalytic core"/>
    <property type="match status" value="1"/>
</dbReference>
<keyword evidence="4" id="KW-1185">Reference proteome</keyword>
<sequence>MLSTEEEKFLNYNEFQVLMSLAKEKLEPRFASHFIIFVARATGMRFAELLEWTWDRVDLKTGQISIDRAWGYQDKNDFVFYNVKEGTISNNAVNKNLKSY</sequence>
<name>A0A1L8WNT3_9ENTE</name>
<reference evidence="3 4" key="1">
    <citation type="submission" date="2014-12" db="EMBL/GenBank/DDBJ databases">
        <title>Draft genome sequences of 29 type strains of Enterococci.</title>
        <authorList>
            <person name="Zhong Z."/>
            <person name="Sun Z."/>
            <person name="Liu W."/>
            <person name="Zhang W."/>
            <person name="Zhang H."/>
        </authorList>
    </citation>
    <scope>NUCLEOTIDE SEQUENCE [LARGE SCALE GENOMIC DNA]</scope>
    <source>
        <strain evidence="3 4">DSM 15687</strain>
    </source>
</reference>
<dbReference type="SUPFAM" id="SSF56349">
    <property type="entry name" value="DNA breaking-rejoining enzymes"/>
    <property type="match status" value="1"/>
</dbReference>
<evidence type="ECO:0000256" key="1">
    <source>
        <dbReference type="ARBA" id="ARBA00023172"/>
    </source>
</evidence>
<dbReference type="InterPro" id="IPR002104">
    <property type="entry name" value="Integrase_catalytic"/>
</dbReference>